<organism evidence="2 3">
    <name type="scientific">Xanthomonas rydalmerensis</name>
    <dbReference type="NCBI Taxonomy" id="3046274"/>
    <lineage>
        <taxon>Bacteria</taxon>
        <taxon>Pseudomonadati</taxon>
        <taxon>Pseudomonadota</taxon>
        <taxon>Gammaproteobacteria</taxon>
        <taxon>Lysobacterales</taxon>
        <taxon>Lysobacteraceae</taxon>
        <taxon>Xanthomonas</taxon>
    </lineage>
</organism>
<evidence type="ECO:0000313" key="2">
    <source>
        <dbReference type="EMBL" id="WOS41140.1"/>
    </source>
</evidence>
<dbReference type="RefSeq" id="WP_317844339.1">
    <property type="nucleotide sequence ID" value="NZ_CP126170.1"/>
</dbReference>
<proteinExistence type="predicted"/>
<dbReference type="InterPro" id="IPR025375">
    <property type="entry name" value="DUF4365"/>
</dbReference>
<reference evidence="2 3" key="1">
    <citation type="submission" date="2023-05" db="EMBL/GenBank/DDBJ databases">
        <title>Xanthomonas rydalmerenesis sp. nov., a novel Xanthomonas species isolated from Fragaria x ananassa.</title>
        <authorList>
            <person name="McKnight D.J.E."/>
            <person name="Wong-Bajracharya J."/>
            <person name="Okoh E.B."/>
            <person name="Snijders F."/>
            <person name="Lidbetter F."/>
            <person name="Webster J."/>
            <person name="Djordjevic S.P."/>
            <person name="Bogema D.R."/>
            <person name="Chapman T.A."/>
        </authorList>
    </citation>
    <scope>NUCLEOTIDE SEQUENCE [LARGE SCALE GENOMIC DNA]</scope>
    <source>
        <strain evidence="2 3">DAR34883</strain>
    </source>
</reference>
<dbReference type="EMBL" id="CP126172">
    <property type="protein sequence ID" value="WOS41140.1"/>
    <property type="molecule type" value="Genomic_DNA"/>
</dbReference>
<dbReference type="Proteomes" id="UP001302020">
    <property type="component" value="Chromosome"/>
</dbReference>
<evidence type="ECO:0000313" key="3">
    <source>
        <dbReference type="Proteomes" id="UP001302020"/>
    </source>
</evidence>
<feature type="domain" description="DUF4365" evidence="1">
    <location>
        <begin position="13"/>
        <end position="143"/>
    </location>
</feature>
<gene>
    <name evidence="2" type="ORF">QN243_01245</name>
</gene>
<evidence type="ECO:0000259" key="1">
    <source>
        <dbReference type="Pfam" id="PF14280"/>
    </source>
</evidence>
<keyword evidence="3" id="KW-1185">Reference proteome</keyword>
<name>A0ABZ0JMW4_9XANT</name>
<protein>
    <submittedName>
        <fullName evidence="2">DUF4365 domain-containing protein</fullName>
    </submittedName>
</protein>
<accession>A0ABZ0JMW4</accession>
<sequence length="236" mass="25944">MRYTEQQIIGDLGELAVARAFIRYFRWPCRRQTVDLGVDAEVEITDDDLNATGKIIKVQVKASMSPFVDGKNTVYLETRHVDYWKDFSVPVLLCAVSVATDEVLWKVIASDRDYATGQGGAKVEFDRVADALSPASRHAIERIAVEGGDMIMQILGIAEAAIVPMLGKTGTPAISLEDSAQVERHALNGRLLSMAHALVQLTSNSRPAATTRLAWLQGAWNAIDQALDRENKADLY</sequence>
<dbReference type="Pfam" id="PF14280">
    <property type="entry name" value="DUF4365"/>
    <property type="match status" value="1"/>
</dbReference>